<dbReference type="AlphaFoldDB" id="A0A2U8FHJ8"/>
<dbReference type="Pfam" id="PF19786">
    <property type="entry name" value="DUF6270"/>
    <property type="match status" value="1"/>
</dbReference>
<sequence>MALRVGIIGSCVSRLAFRSDFIPENKPFFDVIQYQFHTSLISIFSKPVKYDYSKFRGKDDEYAKEHLVSELEKDGLNNLVASNPDILIIDFYPDVHFGIAYIQDSIITNKCWRYKKIEAFNELSVSSTLEPTISFEEYFKIWKKNLANFMEFMKTYLPNTKVIITGARFAKLQNLDGEIRSLDSKFDLSLRNKVWEKFDSYAIAKYNLDYLDLRYGYIATKEHTHGLDPLHFEKKYYEDFIVKLFNNVFNKKIKHVDQLACFSSSRLISELSSTKKAKEVPSWNLLNAINIWNHNRNTLFNISDEEISINVNGEVKPVYNQLHSLPIEIGGRNNSYFKYKLSFDVFIRNLEKLEDDAIFLVRAHKSKFTLWHKDAILSKVLRAEELGLEGGKWEHVELIILSKDRFLRMGPYLAQNGNVKWKNIVFECLSSE</sequence>
<dbReference type="Proteomes" id="UP000244920">
    <property type="component" value="Chromosome"/>
</dbReference>
<reference evidence="2" key="1">
    <citation type="submission" date="2018-05" db="EMBL/GenBank/DDBJ databases">
        <title>Complete genome sequence of Actinobacillus porcitonsillarum reference strain 9953L55 (CCUG 46996).</title>
        <authorList>
            <person name="Dona V."/>
            <person name="Perreten V."/>
        </authorList>
    </citation>
    <scope>NUCLEOTIDE SEQUENCE [LARGE SCALE GENOMIC DNA]</scope>
    <source>
        <strain evidence="2">9953L55</strain>
    </source>
</reference>
<gene>
    <name evidence="1" type="ORF">DDU33_02485</name>
</gene>
<evidence type="ECO:0000313" key="1">
    <source>
        <dbReference type="EMBL" id="AWI50432.1"/>
    </source>
</evidence>
<organism evidence="1 2">
    <name type="scientific">Actinobacillus porcitonsillarum</name>
    <dbReference type="NCBI Taxonomy" id="189834"/>
    <lineage>
        <taxon>Bacteria</taxon>
        <taxon>Pseudomonadati</taxon>
        <taxon>Pseudomonadota</taxon>
        <taxon>Gammaproteobacteria</taxon>
        <taxon>Pasteurellales</taxon>
        <taxon>Pasteurellaceae</taxon>
        <taxon>Actinobacillus</taxon>
    </lineage>
</organism>
<proteinExistence type="predicted"/>
<dbReference type="InterPro" id="IPR046237">
    <property type="entry name" value="DUF6270"/>
</dbReference>
<dbReference type="EMBL" id="CP029206">
    <property type="protein sequence ID" value="AWI50432.1"/>
    <property type="molecule type" value="Genomic_DNA"/>
</dbReference>
<evidence type="ECO:0000313" key="2">
    <source>
        <dbReference type="Proteomes" id="UP000244920"/>
    </source>
</evidence>
<dbReference type="KEGG" id="apor:DDU33_02485"/>
<keyword evidence="2" id="KW-1185">Reference proteome</keyword>
<dbReference type="RefSeq" id="WP_108922918.1">
    <property type="nucleotide sequence ID" value="NZ_CP029206.1"/>
</dbReference>
<protein>
    <submittedName>
        <fullName evidence="1">Uncharacterized protein</fullName>
    </submittedName>
</protein>
<accession>A0A2U8FHJ8</accession>
<name>A0A2U8FHJ8_9PAST</name>